<evidence type="ECO:0000313" key="2">
    <source>
        <dbReference type="EMBL" id="QCD93963.1"/>
    </source>
</evidence>
<dbReference type="GO" id="GO:0019104">
    <property type="term" value="F:DNA N-glycosylase activity"/>
    <property type="evidence" value="ECO:0007669"/>
    <property type="project" value="InterPro"/>
</dbReference>
<keyword evidence="3" id="KW-1185">Reference proteome</keyword>
<dbReference type="PANTHER" id="PTHR46213">
    <property type="entry name" value="TRANSCRIPTIONAL ACTIVATOR DEMETER"/>
    <property type="match status" value="1"/>
</dbReference>
<dbReference type="InterPro" id="IPR003265">
    <property type="entry name" value="HhH-GPD_domain"/>
</dbReference>
<dbReference type="GO" id="GO:0004519">
    <property type="term" value="F:endonuclease activity"/>
    <property type="evidence" value="ECO:0007669"/>
    <property type="project" value="UniProtKB-KW"/>
</dbReference>
<feature type="compositionally biased region" description="Basic and acidic residues" evidence="1">
    <location>
        <begin position="118"/>
        <end position="128"/>
    </location>
</feature>
<accession>A0A4D6LZP5</accession>
<dbReference type="PANTHER" id="PTHR46213:SF26">
    <property type="entry name" value="HHH-GPD BASE EXCISION DNA REPAIR FAMILY PROTEIN"/>
    <property type="match status" value="1"/>
</dbReference>
<dbReference type="InterPro" id="IPR044811">
    <property type="entry name" value="DME/ROS1"/>
</dbReference>
<feature type="region of interest" description="Disordered" evidence="1">
    <location>
        <begin position="117"/>
        <end position="157"/>
    </location>
</feature>
<sequence length="295" mass="33369">MVSSTKFYEDNNKKSKSNMNLRDAYDQPLCRQHDNPKESLQKSSVTQGSSEASINLSHDYFDPFETKSSSDLMKKDENVMNRSSSQTTEPASQVAITLSQTMQSFFNFNSQGQTQDLMQKERGSDLGKQENATNGTNEISYAPIKTKSKGQGKHQKDDFNWDSLRIEAQAKAGKREKTANTMDSLDWDVVRCVDVNEIAQTIKERGMNNRLAERIQNFLNRLVEEHGSIDLEWLRDVPPDKAKEYLLSVKGLGLKSVECVRLLTLHHLAFPVDTNVGRIAVRLGWVPLQPLPESL</sequence>
<protein>
    <submittedName>
        <fullName evidence="2">Endonuclease III</fullName>
    </submittedName>
</protein>
<dbReference type="Gene3D" id="1.10.340.30">
    <property type="entry name" value="Hypothetical protein, domain 2"/>
    <property type="match status" value="1"/>
</dbReference>
<dbReference type="InterPro" id="IPR011257">
    <property type="entry name" value="DNA_glycosylase"/>
</dbReference>
<keyword evidence="2" id="KW-0378">Hydrolase</keyword>
<feature type="compositionally biased region" description="Polar residues" evidence="1">
    <location>
        <begin position="41"/>
        <end position="51"/>
    </location>
</feature>
<evidence type="ECO:0000313" key="3">
    <source>
        <dbReference type="Proteomes" id="UP000501690"/>
    </source>
</evidence>
<keyword evidence="2" id="KW-0255">Endonuclease</keyword>
<dbReference type="GO" id="GO:0006284">
    <property type="term" value="P:base-excision repair"/>
    <property type="evidence" value="ECO:0007669"/>
    <property type="project" value="InterPro"/>
</dbReference>
<evidence type="ECO:0000256" key="1">
    <source>
        <dbReference type="SAM" id="MobiDB-lite"/>
    </source>
</evidence>
<name>A0A4D6LZP5_VIGUN</name>
<dbReference type="InterPro" id="IPR023170">
    <property type="entry name" value="HhH_base_excis_C"/>
</dbReference>
<proteinExistence type="predicted"/>
<feature type="region of interest" description="Disordered" evidence="1">
    <location>
        <begin position="1"/>
        <end position="51"/>
    </location>
</feature>
<dbReference type="GO" id="GO:0035514">
    <property type="term" value="F:DNA demethylase activity"/>
    <property type="evidence" value="ECO:0007669"/>
    <property type="project" value="InterPro"/>
</dbReference>
<dbReference type="CDD" id="cd00056">
    <property type="entry name" value="ENDO3c"/>
    <property type="match status" value="1"/>
</dbReference>
<organism evidence="2 3">
    <name type="scientific">Vigna unguiculata</name>
    <name type="common">Cowpea</name>
    <dbReference type="NCBI Taxonomy" id="3917"/>
    <lineage>
        <taxon>Eukaryota</taxon>
        <taxon>Viridiplantae</taxon>
        <taxon>Streptophyta</taxon>
        <taxon>Embryophyta</taxon>
        <taxon>Tracheophyta</taxon>
        <taxon>Spermatophyta</taxon>
        <taxon>Magnoliopsida</taxon>
        <taxon>eudicotyledons</taxon>
        <taxon>Gunneridae</taxon>
        <taxon>Pentapetalae</taxon>
        <taxon>rosids</taxon>
        <taxon>fabids</taxon>
        <taxon>Fabales</taxon>
        <taxon>Fabaceae</taxon>
        <taxon>Papilionoideae</taxon>
        <taxon>50 kb inversion clade</taxon>
        <taxon>NPAAA clade</taxon>
        <taxon>indigoferoid/millettioid clade</taxon>
        <taxon>Phaseoleae</taxon>
        <taxon>Vigna</taxon>
    </lineage>
</organism>
<dbReference type="SUPFAM" id="SSF48150">
    <property type="entry name" value="DNA-glycosylase"/>
    <property type="match status" value="1"/>
</dbReference>
<dbReference type="Proteomes" id="UP000501690">
    <property type="component" value="Linkage Group LG5"/>
</dbReference>
<reference evidence="2 3" key="1">
    <citation type="submission" date="2019-04" db="EMBL/GenBank/DDBJ databases">
        <title>An improved genome assembly and genetic linkage map for asparagus bean, Vigna unguiculata ssp. sesquipedialis.</title>
        <authorList>
            <person name="Xia Q."/>
            <person name="Zhang R."/>
            <person name="Dong Y."/>
        </authorList>
    </citation>
    <scope>NUCLEOTIDE SEQUENCE [LARGE SCALE GENOMIC DNA]</scope>
    <source>
        <tissue evidence="2">Leaf</tissue>
    </source>
</reference>
<dbReference type="Gene3D" id="1.10.1670.10">
    <property type="entry name" value="Helix-hairpin-Helix base-excision DNA repair enzymes (C-terminal)"/>
    <property type="match status" value="1"/>
</dbReference>
<feature type="compositionally biased region" description="Polar residues" evidence="1">
    <location>
        <begin position="130"/>
        <end position="139"/>
    </location>
</feature>
<dbReference type="GO" id="GO:0141166">
    <property type="term" value="P:chromosomal 5-methylcytosine DNA demethylation pathway"/>
    <property type="evidence" value="ECO:0007669"/>
    <property type="project" value="InterPro"/>
</dbReference>
<gene>
    <name evidence="2" type="ORF">DEO72_LG5g2040</name>
</gene>
<dbReference type="AlphaFoldDB" id="A0A4D6LZP5"/>
<dbReference type="EMBL" id="CP039349">
    <property type="protein sequence ID" value="QCD93963.1"/>
    <property type="molecule type" value="Genomic_DNA"/>
</dbReference>
<feature type="compositionally biased region" description="Basic and acidic residues" evidence="1">
    <location>
        <begin position="31"/>
        <end position="40"/>
    </location>
</feature>
<keyword evidence="2" id="KW-0540">Nuclease</keyword>